<feature type="non-terminal residue" evidence="1">
    <location>
        <position position="55"/>
    </location>
</feature>
<evidence type="ECO:0008006" key="2">
    <source>
        <dbReference type="Google" id="ProtNLM"/>
    </source>
</evidence>
<gene>
    <name evidence="1" type="ORF">METZ01_LOCUS252195</name>
</gene>
<dbReference type="EMBL" id="UINC01067563">
    <property type="protein sequence ID" value="SVB99341.1"/>
    <property type="molecule type" value="Genomic_DNA"/>
</dbReference>
<protein>
    <recommendedName>
        <fullName evidence="2">AMP-dependent synthetase/ligase domain-containing protein</fullName>
    </recommendedName>
</protein>
<proteinExistence type="predicted"/>
<evidence type="ECO:0000313" key="1">
    <source>
        <dbReference type="EMBL" id="SVB99341.1"/>
    </source>
</evidence>
<accession>A0A382IL00</accession>
<dbReference type="AlphaFoldDB" id="A0A382IL00"/>
<name>A0A382IL00_9ZZZZ</name>
<organism evidence="1">
    <name type="scientific">marine metagenome</name>
    <dbReference type="NCBI Taxonomy" id="408172"/>
    <lineage>
        <taxon>unclassified sequences</taxon>
        <taxon>metagenomes</taxon>
        <taxon>ecological metagenomes</taxon>
    </lineage>
</organism>
<sequence length="55" mass="6521">MKTIPEIVNFFNDDKVFITTEDHSVFTFADVKKQLDETKDFFRKNHIQKTDTIAI</sequence>
<reference evidence="1" key="1">
    <citation type="submission" date="2018-05" db="EMBL/GenBank/DDBJ databases">
        <authorList>
            <person name="Lanie J.A."/>
            <person name="Ng W.-L."/>
            <person name="Kazmierczak K.M."/>
            <person name="Andrzejewski T.M."/>
            <person name="Davidsen T.M."/>
            <person name="Wayne K.J."/>
            <person name="Tettelin H."/>
            <person name="Glass J.I."/>
            <person name="Rusch D."/>
            <person name="Podicherti R."/>
            <person name="Tsui H.-C.T."/>
            <person name="Winkler M.E."/>
        </authorList>
    </citation>
    <scope>NUCLEOTIDE SEQUENCE</scope>
</reference>